<dbReference type="PANTHER" id="PTHR34199">
    <property type="entry name" value="NUMOD3 MOTIF FAMILY PROTEIN, EXPRESSED"/>
    <property type="match status" value="1"/>
</dbReference>
<sequence length="280" mass="30837">MLDEQLTKEWLESVEQRKTIPRPKGSKRAPKSPEQRRKIAEAIAAKWADPISLQAVALHLNKGLKENQRGSRQLAHSLSRALPKGKLMKQAVLLLVKLTPIERLRLLITNAEKAAKALELPAVKSPVARASLIETRKLIAEAIQSIESIKGGWVTSNENGGYVSVDSAEPVIPIEKTMQSKNSSLSQADKKEVNGNHFLSLSEKNDLSFPNFMLPRILNGDSDEEPTPSSTTQPVGNKLDYQWNQSSGERQDKASKAVAVTKKWVHGRLVEVAEGASQMS</sequence>
<comment type="caution">
    <text evidence="2">The sequence shown here is derived from an EMBL/GenBank/DDBJ whole genome shotgun (WGS) entry which is preliminary data.</text>
</comment>
<evidence type="ECO:0000256" key="1">
    <source>
        <dbReference type="SAM" id="MobiDB-lite"/>
    </source>
</evidence>
<protein>
    <submittedName>
        <fullName evidence="2">Muscle M-line assembly protein unc-89, putative isoform 2</fullName>
    </submittedName>
</protein>
<feature type="compositionally biased region" description="Basic residues" evidence="1">
    <location>
        <begin position="19"/>
        <end position="30"/>
    </location>
</feature>
<dbReference type="AlphaFoldDB" id="A0A6A3BEC1"/>
<reference evidence="2" key="1">
    <citation type="submission" date="2019-09" db="EMBL/GenBank/DDBJ databases">
        <title>Draft genome information of white flower Hibiscus syriacus.</title>
        <authorList>
            <person name="Kim Y.-M."/>
        </authorList>
    </citation>
    <scope>NUCLEOTIDE SEQUENCE [LARGE SCALE GENOMIC DNA]</scope>
    <source>
        <strain evidence="2">YM2019G1</strain>
    </source>
</reference>
<evidence type="ECO:0000313" key="3">
    <source>
        <dbReference type="Proteomes" id="UP000436088"/>
    </source>
</evidence>
<name>A0A6A3BEC1_HIBSY</name>
<evidence type="ECO:0000313" key="2">
    <source>
        <dbReference type="EMBL" id="KAE8715366.1"/>
    </source>
</evidence>
<feature type="region of interest" description="Disordered" evidence="1">
    <location>
        <begin position="13"/>
        <end position="36"/>
    </location>
</feature>
<dbReference type="EMBL" id="VEPZ02000861">
    <property type="protein sequence ID" value="KAE8715366.1"/>
    <property type="molecule type" value="Genomic_DNA"/>
</dbReference>
<organism evidence="2 3">
    <name type="scientific">Hibiscus syriacus</name>
    <name type="common">Rose of Sharon</name>
    <dbReference type="NCBI Taxonomy" id="106335"/>
    <lineage>
        <taxon>Eukaryota</taxon>
        <taxon>Viridiplantae</taxon>
        <taxon>Streptophyta</taxon>
        <taxon>Embryophyta</taxon>
        <taxon>Tracheophyta</taxon>
        <taxon>Spermatophyta</taxon>
        <taxon>Magnoliopsida</taxon>
        <taxon>eudicotyledons</taxon>
        <taxon>Gunneridae</taxon>
        <taxon>Pentapetalae</taxon>
        <taxon>rosids</taxon>
        <taxon>malvids</taxon>
        <taxon>Malvales</taxon>
        <taxon>Malvaceae</taxon>
        <taxon>Malvoideae</taxon>
        <taxon>Hibiscus</taxon>
    </lineage>
</organism>
<feature type="region of interest" description="Disordered" evidence="1">
    <location>
        <begin position="217"/>
        <end position="258"/>
    </location>
</feature>
<keyword evidence="3" id="KW-1185">Reference proteome</keyword>
<dbReference type="PANTHER" id="PTHR34199:SF2">
    <property type="entry name" value="NUMOD3 MOTIF FAMILY PROTEIN, EXPRESSED"/>
    <property type="match status" value="1"/>
</dbReference>
<accession>A0A6A3BEC1</accession>
<dbReference type="Proteomes" id="UP000436088">
    <property type="component" value="Unassembled WGS sequence"/>
</dbReference>
<gene>
    <name evidence="2" type="ORF">F3Y22_tig00110174pilonHSYRG00163</name>
</gene>
<proteinExistence type="predicted"/>